<sequence>MNYTNDIGAKAYAKYEEIGSAPIGTTSAKASFVVDAKGQASLGPLFIMEKMTRGFNAATADWRYAMVMPGGQTVGLTGGAGSDAMTFCHDCHTGAEDADYLFFLPEEVRAR</sequence>
<feature type="domain" description="Cytochrome P460" evidence="1">
    <location>
        <begin position="3"/>
        <end position="102"/>
    </location>
</feature>
<dbReference type="InterPro" id="IPR038142">
    <property type="entry name" value="Cytochrome_P460_sp"/>
</dbReference>
<dbReference type="Gene3D" id="3.50.70.20">
    <property type="entry name" value="Cytochrome P460"/>
    <property type="match status" value="1"/>
</dbReference>
<dbReference type="CDD" id="cd20716">
    <property type="entry name" value="cyt_P460_fam"/>
    <property type="match status" value="1"/>
</dbReference>
<reference evidence="2" key="1">
    <citation type="submission" date="2022-11" db="EMBL/GenBank/DDBJ databases">
        <title>Hoeflea poritis sp. nov., isolated from scleractinian coral Porites lutea.</title>
        <authorList>
            <person name="Zhang G."/>
            <person name="Wei Q."/>
            <person name="Cai L."/>
        </authorList>
    </citation>
    <scope>NUCLEOTIDE SEQUENCE</scope>
    <source>
        <strain evidence="2">E7-10</strain>
    </source>
</reference>
<dbReference type="InterPro" id="IPR032033">
    <property type="entry name" value="Cytochrome_P460"/>
</dbReference>
<dbReference type="EMBL" id="JAPJZH010000002">
    <property type="protein sequence ID" value="MDA4844373.1"/>
    <property type="molecule type" value="Genomic_DNA"/>
</dbReference>
<proteinExistence type="predicted"/>
<evidence type="ECO:0000313" key="2">
    <source>
        <dbReference type="EMBL" id="MDA4844373.1"/>
    </source>
</evidence>
<gene>
    <name evidence="2" type="ORF">OOZ53_03385</name>
</gene>
<dbReference type="Pfam" id="PF16694">
    <property type="entry name" value="Cytochrome_P460"/>
    <property type="match status" value="1"/>
</dbReference>
<organism evidence="2 3">
    <name type="scientific">Hoeflea poritis</name>
    <dbReference type="NCBI Taxonomy" id="2993659"/>
    <lineage>
        <taxon>Bacteria</taxon>
        <taxon>Pseudomonadati</taxon>
        <taxon>Pseudomonadota</taxon>
        <taxon>Alphaproteobacteria</taxon>
        <taxon>Hyphomicrobiales</taxon>
        <taxon>Rhizobiaceae</taxon>
        <taxon>Hoeflea</taxon>
    </lineage>
</organism>
<comment type="caution">
    <text evidence="2">The sequence shown here is derived from an EMBL/GenBank/DDBJ whole genome shotgun (WGS) entry which is preliminary data.</text>
</comment>
<protein>
    <submittedName>
        <fullName evidence="2">Cytochrome P460 family protein</fullName>
    </submittedName>
</protein>
<evidence type="ECO:0000313" key="3">
    <source>
        <dbReference type="Proteomes" id="UP001148313"/>
    </source>
</evidence>
<name>A0ABT4VK23_9HYPH</name>
<accession>A0ABT4VK23</accession>
<evidence type="ECO:0000259" key="1">
    <source>
        <dbReference type="Pfam" id="PF16694"/>
    </source>
</evidence>
<dbReference type="Proteomes" id="UP001148313">
    <property type="component" value="Unassembled WGS sequence"/>
</dbReference>
<keyword evidence="3" id="KW-1185">Reference proteome</keyword>